<dbReference type="PANTHER" id="PTHR39515:SF2">
    <property type="entry name" value="HTH-TYPE TRANSCRIPTIONAL REGULATOR RV0880"/>
    <property type="match status" value="1"/>
</dbReference>
<accession>A0ABM8CXG9</accession>
<dbReference type="InterPro" id="IPR036388">
    <property type="entry name" value="WH-like_DNA-bd_sf"/>
</dbReference>
<dbReference type="PANTHER" id="PTHR39515">
    <property type="entry name" value="CONSERVED PROTEIN"/>
    <property type="match status" value="1"/>
</dbReference>
<sequence length="152" mass="17241">MPDIVGRVDDIDDFDVDAFAAAIEDFNRVYIRIPVREKLPFTTLSVLDTLAQRGPARLTDLTETEQLTQPGITQLIARLERDGLVQRHRDPDDGRAVIVHLTESGRQVRQTRHDDRVRHLAPMVRELSPAHRQALSAALPALARLAQLQRER</sequence>
<dbReference type="InterPro" id="IPR000835">
    <property type="entry name" value="HTH_MarR-typ"/>
</dbReference>
<organism evidence="2 3">
    <name type="scientific">Nocardia sputorum</name>
    <dbReference type="NCBI Taxonomy" id="2984338"/>
    <lineage>
        <taxon>Bacteria</taxon>
        <taxon>Bacillati</taxon>
        <taxon>Actinomycetota</taxon>
        <taxon>Actinomycetes</taxon>
        <taxon>Mycobacteriales</taxon>
        <taxon>Nocardiaceae</taxon>
        <taxon>Nocardia</taxon>
    </lineage>
</organism>
<dbReference type="InterPro" id="IPR052526">
    <property type="entry name" value="HTH-type_Bedaq_tolerance"/>
</dbReference>
<dbReference type="SUPFAM" id="SSF46785">
    <property type="entry name" value="Winged helix' DNA-binding domain"/>
    <property type="match status" value="1"/>
</dbReference>
<reference evidence="2 3" key="1">
    <citation type="submission" date="2022-11" db="EMBL/GenBank/DDBJ databases">
        <title>Genome Sequencing of Nocardia sp. ON39_IFM12276 and assembly.</title>
        <authorList>
            <person name="Shimojima M."/>
            <person name="Toyokawa M."/>
            <person name="Uesaka K."/>
        </authorList>
    </citation>
    <scope>NUCLEOTIDE SEQUENCE [LARGE SCALE GENOMIC DNA]</scope>
    <source>
        <strain evidence="2 3">IFM 12276</strain>
    </source>
</reference>
<protein>
    <recommendedName>
        <fullName evidence="1">HTH marR-type domain-containing protein</fullName>
    </recommendedName>
</protein>
<name>A0ABM8CXG9_9NOCA</name>
<keyword evidence="3" id="KW-1185">Reference proteome</keyword>
<dbReference type="PROSITE" id="PS50995">
    <property type="entry name" value="HTH_MARR_2"/>
    <property type="match status" value="1"/>
</dbReference>
<dbReference type="SMART" id="SM00347">
    <property type="entry name" value="HTH_MARR"/>
    <property type="match status" value="1"/>
</dbReference>
<dbReference type="Proteomes" id="UP001317870">
    <property type="component" value="Chromosome"/>
</dbReference>
<proteinExistence type="predicted"/>
<evidence type="ECO:0000313" key="2">
    <source>
        <dbReference type="EMBL" id="BDT99701.1"/>
    </source>
</evidence>
<dbReference type="Pfam" id="PF01047">
    <property type="entry name" value="MarR"/>
    <property type="match status" value="1"/>
</dbReference>
<evidence type="ECO:0000259" key="1">
    <source>
        <dbReference type="PROSITE" id="PS50995"/>
    </source>
</evidence>
<feature type="domain" description="HTH marR-type" evidence="1">
    <location>
        <begin position="1"/>
        <end position="144"/>
    </location>
</feature>
<evidence type="ECO:0000313" key="3">
    <source>
        <dbReference type="Proteomes" id="UP001317870"/>
    </source>
</evidence>
<dbReference type="InterPro" id="IPR036390">
    <property type="entry name" value="WH_DNA-bd_sf"/>
</dbReference>
<gene>
    <name evidence="2" type="ORF">IFM12276_27300</name>
</gene>
<dbReference type="Gene3D" id="1.10.10.10">
    <property type="entry name" value="Winged helix-like DNA-binding domain superfamily/Winged helix DNA-binding domain"/>
    <property type="match status" value="1"/>
</dbReference>
<dbReference type="EMBL" id="AP026978">
    <property type="protein sequence ID" value="BDT99701.1"/>
    <property type="molecule type" value="Genomic_DNA"/>
</dbReference>